<dbReference type="Pfam" id="PF01904">
    <property type="entry name" value="DUF72"/>
    <property type="match status" value="1"/>
</dbReference>
<dbReference type="PANTHER" id="PTHR30348">
    <property type="entry name" value="UNCHARACTERIZED PROTEIN YECE"/>
    <property type="match status" value="1"/>
</dbReference>
<evidence type="ECO:0000313" key="1">
    <source>
        <dbReference type="EMBL" id="VVN46077.1"/>
    </source>
</evidence>
<dbReference type="InterPro" id="IPR002763">
    <property type="entry name" value="DUF72"/>
</dbReference>
<dbReference type="PANTHER" id="PTHR30348:SF14">
    <property type="entry name" value="BLR8050 PROTEIN"/>
    <property type="match status" value="1"/>
</dbReference>
<protein>
    <recommendedName>
        <fullName evidence="3">DUF72 domain-containing protein</fullName>
    </recommendedName>
</protein>
<dbReference type="EMBL" id="CABVHJ010000032">
    <property type="protein sequence ID" value="VVN46077.1"/>
    <property type="molecule type" value="Genomic_DNA"/>
</dbReference>
<dbReference type="Proteomes" id="UP000327167">
    <property type="component" value="Unassembled WGS sequence"/>
</dbReference>
<dbReference type="InterPro" id="IPR036520">
    <property type="entry name" value="UPF0759_sf"/>
</dbReference>
<dbReference type="Gene3D" id="3.20.20.410">
    <property type="entry name" value="Protein of unknown function UPF0759"/>
    <property type="match status" value="1"/>
</dbReference>
<proteinExistence type="predicted"/>
<accession>A0A5E6XZ27</accession>
<sequence>MISAYRSGGVFLIFIGCAGWSLGREHWPAFAADGTHLQRYASRLNCVEINSSFYRPHRRQTYERWADGVPEAFRFSVKIPKHITHELRLAGCEAALDKFLAECGGLGERLGCLLVQLPPSLAFDETIAEAFFVTLRQRFCCAVVLEPRHASWVSAEPMLMTCQIAQAAVDPSRISSDAAPSGWAGTRYWRLHGSPRIYHSAYDSPYLHNLAQALQSAAAASAATWCIFDNTVSGAALSNALTLATLTADWEPICAAVKLNPAKQPSP</sequence>
<evidence type="ECO:0008006" key="3">
    <source>
        <dbReference type="Google" id="ProtNLM"/>
    </source>
</evidence>
<dbReference type="PROSITE" id="PS51257">
    <property type="entry name" value="PROKAR_LIPOPROTEIN"/>
    <property type="match status" value="1"/>
</dbReference>
<organism evidence="1 2">
    <name type="scientific">Pseudomonas fluorescens</name>
    <dbReference type="NCBI Taxonomy" id="294"/>
    <lineage>
        <taxon>Bacteria</taxon>
        <taxon>Pseudomonadati</taxon>
        <taxon>Pseudomonadota</taxon>
        <taxon>Gammaproteobacteria</taxon>
        <taxon>Pseudomonadales</taxon>
        <taxon>Pseudomonadaceae</taxon>
        <taxon>Pseudomonas</taxon>
    </lineage>
</organism>
<dbReference type="AlphaFoldDB" id="A0A5E6XZ27"/>
<gene>
    <name evidence="1" type="ORF">PS655_05833</name>
</gene>
<dbReference type="SUPFAM" id="SSF117396">
    <property type="entry name" value="TM1631-like"/>
    <property type="match status" value="1"/>
</dbReference>
<reference evidence="1 2" key="1">
    <citation type="submission" date="2019-09" db="EMBL/GenBank/DDBJ databases">
        <authorList>
            <person name="Chandra G."/>
            <person name="Truman W A."/>
        </authorList>
    </citation>
    <scope>NUCLEOTIDE SEQUENCE [LARGE SCALE GENOMIC DNA]</scope>
    <source>
        <strain evidence="1">PS655</strain>
    </source>
</reference>
<name>A0A5E6XZ27_PSEFL</name>
<evidence type="ECO:0000313" key="2">
    <source>
        <dbReference type="Proteomes" id="UP000327167"/>
    </source>
</evidence>